<dbReference type="SMART" id="SM00471">
    <property type="entry name" value="HDc"/>
    <property type="match status" value="1"/>
</dbReference>
<name>A0A7V3KP87_UNCW3</name>
<dbReference type="InterPro" id="IPR003018">
    <property type="entry name" value="GAF"/>
</dbReference>
<sequence>MNSLLFDFLVSAYYNFHMSENKVLLSFESLLKEAVPQAKGVEFYYNVYESPYRQHFIGLTGEIPEIFAFDGKVAFMDTPSALIITFEGTDERLVKWLSAHKGFAKLILTIAESEYLQSVIDEFVHKVTMVKEFDEIYNEIIEHLCQITSSTIGGITVYDEVINYLLGRGKGYMDFSLHGDVVIEGVFNFPLTPETAASQVAEKKDIVIINDAKNEPRILKRFVEYYKVDRVMVIPLFVDNRLFGMIYLGRYYGLPPYTQAEVRLLRSLIPYLTSVLKLLKYREDSEKRLKALLFVKDLAENILSESSLLKIFDVSREYLREIVKIEHCAFYSNNLGDFTLLYNFGFSKSELAEIKKNLTLEEEAKGEGEICTTCLKNADLNYKVLLTVSFSIENRNYLAVLGSRIKEKLTDEDQELIKVLFSSVKVASKNLFLYEKSVEALDKIIEILSQLESKKDYFTANHSKDVAEFALKVAEALNLPADEKKNIYVAGLLHDIGKVVVERAILLKDGPLNSVEWDEIRNHPSVGKEILKSIPGLEKTALYVETHHERYDGKGYPNGLKGEEIPLGGRIICISDAVVTMLSDRPYRKALNKEQVIFELIKESGKQFDPQLVKVVVNILEQENV</sequence>
<evidence type="ECO:0000259" key="1">
    <source>
        <dbReference type="PROSITE" id="PS51832"/>
    </source>
</evidence>
<dbReference type="InterPro" id="IPR003607">
    <property type="entry name" value="HD/PDEase_dom"/>
</dbReference>
<dbReference type="PANTHER" id="PTHR43155">
    <property type="entry name" value="CYCLIC DI-GMP PHOSPHODIESTERASE PA4108-RELATED"/>
    <property type="match status" value="1"/>
</dbReference>
<dbReference type="Gene3D" id="1.10.3210.10">
    <property type="entry name" value="Hypothetical protein af1432"/>
    <property type="match status" value="1"/>
</dbReference>
<dbReference type="SUPFAM" id="SSF55781">
    <property type="entry name" value="GAF domain-like"/>
    <property type="match status" value="1"/>
</dbReference>
<proteinExistence type="predicted"/>
<dbReference type="PROSITE" id="PS51832">
    <property type="entry name" value="HD_GYP"/>
    <property type="match status" value="1"/>
</dbReference>
<dbReference type="AlphaFoldDB" id="A0A7V3KP87"/>
<feature type="domain" description="HD-GYP" evidence="1">
    <location>
        <begin position="437"/>
        <end position="625"/>
    </location>
</feature>
<reference evidence="2" key="1">
    <citation type="journal article" date="2020" name="mSystems">
        <title>Genome- and Community-Level Interaction Insights into Carbon Utilization and Element Cycling Functions of Hydrothermarchaeota in Hydrothermal Sediment.</title>
        <authorList>
            <person name="Zhou Z."/>
            <person name="Liu Y."/>
            <person name="Xu W."/>
            <person name="Pan J."/>
            <person name="Luo Z.H."/>
            <person name="Li M."/>
        </authorList>
    </citation>
    <scope>NUCLEOTIDE SEQUENCE [LARGE SCALE GENOMIC DNA]</scope>
    <source>
        <strain evidence="2">SpSt-754</strain>
    </source>
</reference>
<dbReference type="SUPFAM" id="SSF109604">
    <property type="entry name" value="HD-domain/PDEase-like"/>
    <property type="match status" value="1"/>
</dbReference>
<dbReference type="NCBIfam" id="TIGR00277">
    <property type="entry name" value="HDIG"/>
    <property type="match status" value="1"/>
</dbReference>
<dbReference type="SMART" id="SM00065">
    <property type="entry name" value="GAF"/>
    <property type="match status" value="1"/>
</dbReference>
<dbReference type="Pfam" id="PF13185">
    <property type="entry name" value="GAF_2"/>
    <property type="match status" value="1"/>
</dbReference>
<dbReference type="Pfam" id="PF13487">
    <property type="entry name" value="HD_5"/>
    <property type="match status" value="1"/>
</dbReference>
<dbReference type="InterPro" id="IPR037522">
    <property type="entry name" value="HD_GYP_dom"/>
</dbReference>
<dbReference type="CDD" id="cd00077">
    <property type="entry name" value="HDc"/>
    <property type="match status" value="1"/>
</dbReference>
<accession>A0A7V3KP87</accession>
<dbReference type="Gene3D" id="3.30.450.40">
    <property type="match status" value="1"/>
</dbReference>
<dbReference type="InterPro" id="IPR029016">
    <property type="entry name" value="GAF-like_dom_sf"/>
</dbReference>
<protein>
    <submittedName>
        <fullName evidence="2">HD domain-containing protein</fullName>
    </submittedName>
</protein>
<comment type="caution">
    <text evidence="2">The sequence shown here is derived from an EMBL/GenBank/DDBJ whole genome shotgun (WGS) entry which is preliminary data.</text>
</comment>
<evidence type="ECO:0000313" key="2">
    <source>
        <dbReference type="EMBL" id="HGB36317.1"/>
    </source>
</evidence>
<organism evidence="2">
    <name type="scientific">candidate division WOR-3 bacterium</name>
    <dbReference type="NCBI Taxonomy" id="2052148"/>
    <lineage>
        <taxon>Bacteria</taxon>
        <taxon>Bacteria division WOR-3</taxon>
    </lineage>
</organism>
<dbReference type="InterPro" id="IPR006675">
    <property type="entry name" value="HDIG_dom"/>
</dbReference>
<dbReference type="EMBL" id="DTGD01000203">
    <property type="protein sequence ID" value="HGB36317.1"/>
    <property type="molecule type" value="Genomic_DNA"/>
</dbReference>
<gene>
    <name evidence="2" type="ORF">ENV38_05375</name>
</gene>